<comment type="similarity">
    <text evidence="1 5">Belongs to the flavin oxidoreductase frp family.</text>
</comment>
<dbReference type="Gene3D" id="3.40.109.10">
    <property type="entry name" value="NADH Oxidase"/>
    <property type="match status" value="1"/>
</dbReference>
<gene>
    <name evidence="7" type="primary">nfsA</name>
    <name evidence="7" type="ORF">RAK27_04985</name>
</gene>
<dbReference type="AlphaFoldDB" id="A0AAW9JWX4"/>
<sequence>MNPVIETIIKHKSIRKFKETPLSKEQVELLVTTAQHTSTSSFMQSYSIIGVTDPIKKQQLAEVGNQPYIAEAGHLFVFVADLNRNKQIAEKNEKDTTVLESTDRFLVGFTDASLAAQTTLLAAESLGLGGVFLGSLLNNAKKVIEILELPTQTFPVVGLAVGYPDQEPQLKPRLPMAHIYHENTYKIQSEPQQALADYDSVVTEYYDLRNANTRIDSFTNQATKSMDLKHPGRMKLLEMIHAQNLLKY</sequence>
<keyword evidence="4 5" id="KW-0560">Oxidoreductase</keyword>
<proteinExistence type="inferred from homology"/>
<dbReference type="EMBL" id="JAVBVO010000003">
    <property type="protein sequence ID" value="MDZ5758006.1"/>
    <property type="molecule type" value="Genomic_DNA"/>
</dbReference>
<dbReference type="InterPro" id="IPR000415">
    <property type="entry name" value="Nitroreductase-like"/>
</dbReference>
<evidence type="ECO:0000256" key="4">
    <source>
        <dbReference type="ARBA" id="ARBA00023002"/>
    </source>
</evidence>
<name>A0AAW9JWX4_CARML</name>
<dbReference type="InterPro" id="IPR016446">
    <property type="entry name" value="Flavin_OxRdtase_Frp"/>
</dbReference>
<protein>
    <submittedName>
        <fullName evidence="7">Oxygen-insensitive NADPH nitroreductase</fullName>
    </submittedName>
</protein>
<evidence type="ECO:0000256" key="2">
    <source>
        <dbReference type="ARBA" id="ARBA00022630"/>
    </source>
</evidence>
<accession>A0AAW9JWX4</accession>
<dbReference type="InterPro" id="IPR029479">
    <property type="entry name" value="Nitroreductase"/>
</dbReference>
<dbReference type="PANTHER" id="PTHR43425">
    <property type="entry name" value="OXYGEN-INSENSITIVE NADPH NITROREDUCTASE"/>
    <property type="match status" value="1"/>
</dbReference>
<organism evidence="7 8">
    <name type="scientific">Carnobacterium maltaromaticum</name>
    <name type="common">Carnobacterium piscicola</name>
    <dbReference type="NCBI Taxonomy" id="2751"/>
    <lineage>
        <taxon>Bacteria</taxon>
        <taxon>Bacillati</taxon>
        <taxon>Bacillota</taxon>
        <taxon>Bacilli</taxon>
        <taxon>Lactobacillales</taxon>
        <taxon>Carnobacteriaceae</taxon>
        <taxon>Carnobacterium</taxon>
    </lineage>
</organism>
<evidence type="ECO:0000313" key="8">
    <source>
        <dbReference type="Proteomes" id="UP001290462"/>
    </source>
</evidence>
<evidence type="ECO:0000256" key="3">
    <source>
        <dbReference type="ARBA" id="ARBA00022643"/>
    </source>
</evidence>
<feature type="domain" description="Nitroreductase" evidence="6">
    <location>
        <begin position="10"/>
        <end position="163"/>
    </location>
</feature>
<comment type="caution">
    <text evidence="7">The sequence shown here is derived from an EMBL/GenBank/DDBJ whole genome shotgun (WGS) entry which is preliminary data.</text>
</comment>
<dbReference type="NCBIfam" id="NF008033">
    <property type="entry name" value="PRK10765.1"/>
    <property type="match status" value="1"/>
</dbReference>
<reference evidence="7" key="1">
    <citation type="submission" date="2023-08" db="EMBL/GenBank/DDBJ databases">
        <title>Genomic characterization of piscicolin 126 produced by Carnobacterium maltaromaticum CM22 strain isolated from salmon (Salmo salar).</title>
        <authorList>
            <person name="Gonzalez-Gragera E."/>
            <person name="Garcia-Lopez J.D."/>
            <person name="Teso-Perez C."/>
            <person name="Gimenez-Hernandez I."/>
            <person name="Peralta-Sanchez J.M."/>
            <person name="Valdivia E."/>
            <person name="Montalban-Lopez M."/>
            <person name="Martin-Platero A.M."/>
            <person name="Banos A."/>
            <person name="Martinez-Bueno M."/>
        </authorList>
    </citation>
    <scope>NUCLEOTIDE SEQUENCE</scope>
    <source>
        <strain evidence="7">CM22</strain>
    </source>
</reference>
<dbReference type="SUPFAM" id="SSF55469">
    <property type="entry name" value="FMN-dependent nitroreductase-like"/>
    <property type="match status" value="1"/>
</dbReference>
<dbReference type="Proteomes" id="UP001290462">
    <property type="component" value="Unassembled WGS sequence"/>
</dbReference>
<dbReference type="RefSeq" id="WP_322808607.1">
    <property type="nucleotide sequence ID" value="NZ_JAVBVO010000003.1"/>
</dbReference>
<keyword evidence="5" id="KW-0521">NADP</keyword>
<dbReference type="PANTHER" id="PTHR43425:SF3">
    <property type="entry name" value="NADPH-DEPENDENT OXIDOREDUCTASE"/>
    <property type="match status" value="1"/>
</dbReference>
<dbReference type="GO" id="GO:0016491">
    <property type="term" value="F:oxidoreductase activity"/>
    <property type="evidence" value="ECO:0007669"/>
    <property type="project" value="UniProtKB-UniRule"/>
</dbReference>
<dbReference type="CDD" id="cd02146">
    <property type="entry name" value="NfsA-like"/>
    <property type="match status" value="1"/>
</dbReference>
<keyword evidence="2 5" id="KW-0285">Flavoprotein</keyword>
<evidence type="ECO:0000259" key="6">
    <source>
        <dbReference type="Pfam" id="PF00881"/>
    </source>
</evidence>
<evidence type="ECO:0000256" key="5">
    <source>
        <dbReference type="PIRNR" id="PIRNR005426"/>
    </source>
</evidence>
<keyword evidence="3 5" id="KW-0288">FMN</keyword>
<evidence type="ECO:0000256" key="1">
    <source>
        <dbReference type="ARBA" id="ARBA00008366"/>
    </source>
</evidence>
<dbReference type="PIRSF" id="PIRSF005426">
    <property type="entry name" value="Frp"/>
    <property type="match status" value="1"/>
</dbReference>
<dbReference type="Pfam" id="PF00881">
    <property type="entry name" value="Nitroreductase"/>
    <property type="match status" value="1"/>
</dbReference>
<evidence type="ECO:0000313" key="7">
    <source>
        <dbReference type="EMBL" id="MDZ5758006.1"/>
    </source>
</evidence>